<dbReference type="InterPro" id="IPR047589">
    <property type="entry name" value="DUF11_rpt"/>
</dbReference>
<feature type="domain" description="DUF4347" evidence="2">
    <location>
        <begin position="2"/>
        <end position="44"/>
    </location>
</feature>
<accession>A0ABN7PU93</accession>
<dbReference type="NCBIfam" id="TIGR01451">
    <property type="entry name" value="B_ant_repeat"/>
    <property type="match status" value="2"/>
</dbReference>
<comment type="caution">
    <text evidence="4">The sequence shown here is derived from an EMBL/GenBank/DDBJ whole genome shotgun (WGS) entry which is preliminary data.</text>
</comment>
<dbReference type="InterPro" id="IPR013783">
    <property type="entry name" value="Ig-like_fold"/>
</dbReference>
<feature type="domain" description="RapA2 cadherin-like" evidence="3">
    <location>
        <begin position="2328"/>
        <end position="2420"/>
    </location>
</feature>
<feature type="domain" description="RapA2 cadherin-like" evidence="3">
    <location>
        <begin position="1913"/>
        <end position="2007"/>
    </location>
</feature>
<feature type="compositionally biased region" description="Basic and acidic residues" evidence="1">
    <location>
        <begin position="3500"/>
        <end position="3516"/>
    </location>
</feature>
<feature type="region of interest" description="Disordered" evidence="1">
    <location>
        <begin position="3497"/>
        <end position="3548"/>
    </location>
</feature>
<feature type="domain" description="RapA2 cadherin-like" evidence="3">
    <location>
        <begin position="2044"/>
        <end position="2148"/>
    </location>
</feature>
<feature type="domain" description="RapA2 cadherin-like" evidence="3">
    <location>
        <begin position="2587"/>
        <end position="2683"/>
    </location>
</feature>
<feature type="domain" description="RapA2 cadherin-like" evidence="3">
    <location>
        <begin position="2845"/>
        <end position="2939"/>
    </location>
</feature>
<organism evidence="4 5">
    <name type="scientific">Cupriavidus numazuensis</name>
    <dbReference type="NCBI Taxonomy" id="221992"/>
    <lineage>
        <taxon>Bacteria</taxon>
        <taxon>Pseudomonadati</taxon>
        <taxon>Pseudomonadota</taxon>
        <taxon>Betaproteobacteria</taxon>
        <taxon>Burkholderiales</taxon>
        <taxon>Burkholderiaceae</taxon>
        <taxon>Cupriavidus</taxon>
    </lineage>
</organism>
<evidence type="ECO:0000259" key="3">
    <source>
        <dbReference type="Pfam" id="PF17803"/>
    </source>
</evidence>
<feature type="domain" description="RapA2 cadherin-like" evidence="3">
    <location>
        <begin position="2721"/>
        <end position="2809"/>
    </location>
</feature>
<dbReference type="Proteomes" id="UP000672657">
    <property type="component" value="Unassembled WGS sequence"/>
</dbReference>
<dbReference type="Pfam" id="PF17803">
    <property type="entry name" value="Cadherin_4"/>
    <property type="match status" value="10"/>
</dbReference>
<evidence type="ECO:0008006" key="6">
    <source>
        <dbReference type="Google" id="ProtNLM"/>
    </source>
</evidence>
<dbReference type="Pfam" id="PF14252">
    <property type="entry name" value="DUF4347"/>
    <property type="match status" value="1"/>
</dbReference>
<dbReference type="Gene3D" id="2.60.40.10">
    <property type="entry name" value="Immunoglobulins"/>
    <property type="match status" value="6"/>
</dbReference>
<dbReference type="InterPro" id="IPR025592">
    <property type="entry name" value="DUF4347"/>
</dbReference>
<dbReference type="NCBIfam" id="TIGR01965">
    <property type="entry name" value="VCBS_repeat"/>
    <property type="match status" value="11"/>
</dbReference>
<feature type="compositionally biased region" description="Low complexity" evidence="1">
    <location>
        <begin position="2059"/>
        <end position="2078"/>
    </location>
</feature>
<feature type="region of interest" description="Disordered" evidence="1">
    <location>
        <begin position="2057"/>
        <end position="2080"/>
    </location>
</feature>
<keyword evidence="5" id="KW-1185">Reference proteome</keyword>
<feature type="region of interest" description="Disordered" evidence="1">
    <location>
        <begin position="1631"/>
        <end position="1650"/>
    </location>
</feature>
<evidence type="ECO:0000313" key="4">
    <source>
        <dbReference type="EMBL" id="CAG2139117.1"/>
    </source>
</evidence>
<evidence type="ECO:0000256" key="1">
    <source>
        <dbReference type="SAM" id="MobiDB-lite"/>
    </source>
</evidence>
<dbReference type="EMBL" id="CAJPVI010000008">
    <property type="protein sequence ID" value="CAG2139117.1"/>
    <property type="molecule type" value="Genomic_DNA"/>
</dbReference>
<dbReference type="InterPro" id="IPR040853">
    <property type="entry name" value="RapA2_cadherin-like"/>
</dbReference>
<gene>
    <name evidence="4" type="ORF">LMG26411_01659</name>
</gene>
<feature type="domain" description="RapA2 cadherin-like" evidence="3">
    <location>
        <begin position="2456"/>
        <end position="2551"/>
    </location>
</feature>
<reference evidence="4 5" key="1">
    <citation type="submission" date="2021-03" db="EMBL/GenBank/DDBJ databases">
        <authorList>
            <person name="Peeters C."/>
        </authorList>
    </citation>
    <scope>NUCLEOTIDE SEQUENCE [LARGE SCALE GENOMIC DNA]</scope>
    <source>
        <strain evidence="4 5">LMG 26411</strain>
    </source>
</reference>
<name>A0ABN7PU93_9BURK</name>
<dbReference type="InterPro" id="IPR010221">
    <property type="entry name" value="VCBS_dom"/>
</dbReference>
<feature type="domain" description="RapA2 cadherin-like" evidence="3">
    <location>
        <begin position="3105"/>
        <end position="3194"/>
    </location>
</feature>
<proteinExistence type="predicted"/>
<evidence type="ECO:0000313" key="5">
    <source>
        <dbReference type="Proteomes" id="UP000672657"/>
    </source>
</evidence>
<feature type="domain" description="RapA2 cadherin-like" evidence="3">
    <location>
        <begin position="3231"/>
        <end position="3319"/>
    </location>
</feature>
<feature type="domain" description="RapA2 cadherin-like" evidence="3">
    <location>
        <begin position="2975"/>
        <end position="3068"/>
    </location>
</feature>
<sequence>MAASTNDTGAGSAGGDWVLEASTGPIESRLDVNAVELDHYSGLLANAAPTVTLDSGGETILLGGNATIHATFTNPSSQPGYAPYIDVLLPATGYDGDDGVSFVSASYLGVPLTAHVVTFGADGTALHPLAKDANGNPLVIRAADYGYRAGDQLVVLELPYASFSNGQPSVGVDINVHMSNLADASQPHVISVRGGFQYGNDSLDNPTQDPSLVEASFDTFTLQSTPFELTQTTDMVEGETATGENFEHSLTVTATPAPGQTLHNVQIRQDLPGTLRVESITPGAGGLVLSLTLADGTVVTGASNISAALASSPFVKSYVVVYPTLTAATDTVVRFFVGDTDSDGKAVLDPVSGDDRGVTVAAPTATADWQPLDPRDVPQLPPPFVVVSADGDPLSFTAKSITLHKSVVLGTDTGVAGVSPGDTLNYQYDINVSDYFAFGQTLLRTGQLVVTDTLGDGMTFTGTPVLTFRQDGVTRTVPLVFTIGPKGPNGTVITFDIAQSIRNAGVPIGVLAGDLTLNGTRQSATIATITYQAVVDEAYQATYPQSEINEGDSLGNTATLDGTVALDAFNSGGDESDGSQASVTIPQGHVDTTVLLVNGTPPQGDFELHPGDVVTFRLSYDLTTGDYENFRLTAFLPLPLFDAGVAWSQGLGINQWGYGIGDTHPGGVVSVTSAPGNSVVFDFGSFVLRGNPAGQNRIELVFTMRVSDQPFADQRSITVLGQSQQTTTVNQQVLASTDPTEVQSVAEPVLSIRHGVVASSGGTVTGTTGAWSAAGTGGAAFTGSVTDIMAVDGTVTNMDAGDIIRLATAIENSGGGGAWDVNTTITLPPGLAFLNGSLAAANLRISRGDGTLLVQGVDYTVSGNSITFLDNGNQASFLAGRPNSANDLSGANVVVITYDTVAQQSVLASQSLRSVASLTRYASVDNGTDFTPTDLTDTDDEVVAAPVVTKVFQDGNGVPADSASSASHTSGANLVIGESMVYDIVVTLPEGGTQNLSLTDIVPPGMTLDTSFGNGGYQLITTRAGSGALAADFAGTVTVASVGAVGGGTIGDDTDARMVFSASSALGDNVTNNNSFVVRVRLIASNVAGNQAGRQLANSASIAYSDPDGDTPNGITPVDRTVNLAGARPTVTVVEPTLAVTQTTASTGSSFGVDRGDVLTYTITISNGKGTGDVNAYDVVLNDPLPVELSDVQIIGVTLSGGATISGPGDFVIVNGVLQTAPGTKLDIPRGGGVQIQLRGTLNLLTGLSGSVENTVNVQWTSLDGANAGERTGVDGVLNSGVLNDYQVQNLNEVNVAAGGNISHVGGFPDTPLGTTTTDPEDVAVGEVVHYRVAILVPEGATADTAVQIVLPEGMTFVNDGSALLSFISDPTASGDPGLTTLDSSFIIGGTLYLNGGVNDRAESLLQPDLGGALRAQGVIDPSRIDTSNPRVITVRLGTLINLNQDPDFEGFYFEFNARVDNGPNVQAGAQLPVHAVFLSGGEVRRTTDDVIERVVEPRIDNLDKSVVAFDPGVGSAFGQATYRLSFSNTGTSAAYDVVLSDSLPPGGQGLAVQSVLIDGTLYPPGALPPGFALTATGNQVTLSIGALQAGHSVELIYTAGLPNGVLLPDTSATITYTSLADSFTGFAGTQVGAPGSASGERTGSLAGPNDYQDSDAAGVTFLSGTLWNDTDSATSSSTPDGPAIANQTVTLTWGGVDNDLSTAADNQTWTTTTNASGFYSFGVLGRGVFRIDAPSTIVLAAPTGTVNARIDSDGATPLARVQFSGGDLGVAVAGNVGYVERNDPPVNQLPASPSVNEDTPLGIVGLSVSDPDAGSGLIHVSLSVSHGTLTLTPGAAVVVAGALGTGAFTLQGSQADINAALATLVYTPSANYNGNETLVIRTDDRGQRGDVDGDGIPFEPADDNLSDIDSLPITVIAVNDAPQAVNDTATAVEAGGTSNATAGVNPTGNIVSNDIDVDIATNQDVLTVVDVSFGTTTLNVPAGLTPTVIAGQFGALEINGSGGYRYVVNNSNATVQALRLSTDTLTEVFTYTVTDLAGATSTATLTVTIRGANDTPVAADDTGAATEAGGAANGTPGSDAAGNLLDNDTDIDAGDTRTVTRFASGTQTTGLGTIVTVPANSSAGSGGVAAAGQFGTLTLGADGSYRYQIDNANAQVQALNVGDTLTETFTYEIADAGGLRTVAVLSITIHGANDNPVAVDNTANAFTAEVDGGVVVGTPVNPTGNVIVDERTSSSTGEVDSDVDNPVAADVVSLIRPDAGGAVDTVVTAGGVPVAGSFGQLLIRADGSYQYLVDVNNAAVLALGPTDTLQDVFVYTLRDPGGGTSEARLTVVVHGVNDAPVAVDATARAIEAGGVANGTGGAPATGDATANDIDPDGDVISVISVAFGGNSQTITAGGSVTIAGQYGSLTINDRGEFTYNIDNSLDAVQALRRSTDVLTDTFTYTDSDGNLTSSAQIVIRITGTNDNPVAGNDTAIAREAGGAGGAGIDPTGTVFTNDSDVDKFGETMIVAGARAGVEGAGPVADSGTTSMQVVGQYGSLVINADGTYRYAVDNANPIVDALNVGQSLTETFTYKIRDAAGATDLAQLTVTINGANDPPVAASHRADVLEDGGTNNATVGFNAAGDLLDGSSDVDANANRSVTSFRTGNRTSGGGATIGVIGQALRGQYGSLIVRTDGTYQYILDNADPDVQRLRTFNDMLFDVFTYSVTDEGGLSDTSELTVVVHGANDAPVALPDLGVAVERGGTLNGTPGQPATGNVLTNDNDIDSGDARTVSAIQASGGSGTVGTALSGLYGALTMNADGTYVYNVNDDLDAVQRLKAGEMLSEDFTYTVRDLGGLTHTATLTIAILGRYDAPVATNDTADATPASAVTAPIDATGDVLPNDQDVDANDTRAVSGIRAGAEGAGGDLTDVGSGTVRVVGRYGYLDIHADGSYLYHADDTNTAVIALAPGQTLTESFTYRVVDGGGLTDLAQLTVTIHGVNDLPHASDVLTLAVEASGVNNGTPGRNPVGNAIFNDTDPEGGTLTVVGVRTGSESGSGTNGLLGVPLRGLYGTLVLGPNGNFTYIVDNDDPVVQALRTPADILLDTFTYTVSDNFGATDQATLRILIFGQNDTPVASDDRGAAIEAGGRLNTTPGSDAVGNVLTNDTDVDAGDTKTVAAIGGAGGTGVVAGATVGRYGTLAMQADGSYRYVVDNDNPAVQALRTAGETLTEVFDYTVADTAGATARATLTITISAQNDNPVARDDAGLVDNTRAQTSTSGNVLPNDSDVDGGDSLAVVGVRAGTEQQGGASVPPGTRIAGAYGFLTLNRDGSYTYEMDTTNPAVLAAAGRGPVLHDTFTYTIADLAGAMDQAQLVITLNVDAPYIPPPGADYFLHDTSPLSRVGTGIGIDPVVYVTPVVRDALRLNEEGDFLVRGERPDLTRPPEVRSTSIAAGLGQDPSVMLQPTLQQLEAIARLEQARMAGRQGVVSLSADGWLGDPSVFALKGIEARSAQAENAEKARERQRGKPDTRRATPRAAAPFSEQVRQLAARAVTPPDNPRQDQR</sequence>
<protein>
    <recommendedName>
        <fullName evidence="6">DUF11 domain-containing protein</fullName>
    </recommendedName>
</protein>
<evidence type="ECO:0000259" key="2">
    <source>
        <dbReference type="Pfam" id="PF14252"/>
    </source>
</evidence>